<dbReference type="AlphaFoldDB" id="A0A8S4RCL8"/>
<protein>
    <submittedName>
        <fullName evidence="2">Jg12185 protein</fullName>
    </submittedName>
</protein>
<dbReference type="EMBL" id="CAKXAJ010025054">
    <property type="protein sequence ID" value="CAH2234344.1"/>
    <property type="molecule type" value="Genomic_DNA"/>
</dbReference>
<evidence type="ECO:0000313" key="2">
    <source>
        <dbReference type="EMBL" id="CAH2234344.1"/>
    </source>
</evidence>
<name>A0A8S4RCL8_9NEOP</name>
<proteinExistence type="predicted"/>
<organism evidence="2 3">
    <name type="scientific">Pararge aegeria aegeria</name>
    <dbReference type="NCBI Taxonomy" id="348720"/>
    <lineage>
        <taxon>Eukaryota</taxon>
        <taxon>Metazoa</taxon>
        <taxon>Ecdysozoa</taxon>
        <taxon>Arthropoda</taxon>
        <taxon>Hexapoda</taxon>
        <taxon>Insecta</taxon>
        <taxon>Pterygota</taxon>
        <taxon>Neoptera</taxon>
        <taxon>Endopterygota</taxon>
        <taxon>Lepidoptera</taxon>
        <taxon>Glossata</taxon>
        <taxon>Ditrysia</taxon>
        <taxon>Papilionoidea</taxon>
        <taxon>Nymphalidae</taxon>
        <taxon>Satyrinae</taxon>
        <taxon>Satyrini</taxon>
        <taxon>Parargina</taxon>
        <taxon>Pararge</taxon>
    </lineage>
</organism>
<sequence length="182" mass="19869">MTERGNDQSGVERQKSRARSNGASTLVPVKRGKRPHRVDETYSQSRDANISEANVCPPLHRMTVTQMVRQRSQFRERATARLTHRLEAEGCAVTHQPPRCSVLSCSGIVDWMLPCAMHEEDRVGMSTLESRQWAQRAGDGGGGDRDSASVARTSLPGNKYLACRHAAGSSPCPVKTLAPATS</sequence>
<evidence type="ECO:0000256" key="1">
    <source>
        <dbReference type="SAM" id="MobiDB-lite"/>
    </source>
</evidence>
<reference evidence="2" key="1">
    <citation type="submission" date="2022-03" db="EMBL/GenBank/DDBJ databases">
        <authorList>
            <person name="Lindestad O."/>
        </authorList>
    </citation>
    <scope>NUCLEOTIDE SEQUENCE</scope>
</reference>
<comment type="caution">
    <text evidence="2">The sequence shown here is derived from an EMBL/GenBank/DDBJ whole genome shotgun (WGS) entry which is preliminary data.</text>
</comment>
<accession>A0A8S4RCL8</accession>
<dbReference type="OrthoDB" id="7473967at2759"/>
<feature type="region of interest" description="Disordered" evidence="1">
    <location>
        <begin position="1"/>
        <end position="46"/>
    </location>
</feature>
<feature type="compositionally biased region" description="Basic and acidic residues" evidence="1">
    <location>
        <begin position="1"/>
        <end position="15"/>
    </location>
</feature>
<gene>
    <name evidence="2" type="primary">jg12185</name>
    <name evidence="2" type="ORF">PAEG_LOCUS12185</name>
</gene>
<dbReference type="Proteomes" id="UP000838756">
    <property type="component" value="Unassembled WGS sequence"/>
</dbReference>
<evidence type="ECO:0000313" key="3">
    <source>
        <dbReference type="Proteomes" id="UP000838756"/>
    </source>
</evidence>
<keyword evidence="3" id="KW-1185">Reference proteome</keyword>